<keyword evidence="3" id="KW-0378">Hydrolase</keyword>
<evidence type="ECO:0000256" key="3">
    <source>
        <dbReference type="ARBA" id="ARBA00022801"/>
    </source>
</evidence>
<dbReference type="InterPro" id="IPR045063">
    <property type="entry name" value="Dynamin_N"/>
</dbReference>
<name>A0A1A8XEP1_PLAOA</name>
<feature type="compositionally biased region" description="Basic and acidic residues" evidence="6">
    <location>
        <begin position="15"/>
        <end position="31"/>
    </location>
</feature>
<dbReference type="Gene3D" id="3.40.50.300">
    <property type="entry name" value="P-loop containing nucleotide triphosphate hydrolases"/>
    <property type="match status" value="1"/>
</dbReference>
<feature type="compositionally biased region" description="Polar residues" evidence="6">
    <location>
        <begin position="1"/>
        <end position="14"/>
    </location>
</feature>
<dbReference type="Pfam" id="PF00350">
    <property type="entry name" value="Dynamin_N"/>
    <property type="match status" value="1"/>
</dbReference>
<dbReference type="PANTHER" id="PTHR10465:SF4">
    <property type="entry name" value="DYNAMIN N-TERMINAL DOMAIN-CONTAINING PROTEIN"/>
    <property type="match status" value="1"/>
</dbReference>
<evidence type="ECO:0000256" key="4">
    <source>
        <dbReference type="ARBA" id="ARBA00023134"/>
    </source>
</evidence>
<protein>
    <recommendedName>
        <fullName evidence="8">Dynamin N-terminal domain-containing protein</fullName>
    </recommendedName>
</protein>
<dbReference type="InterPro" id="IPR027094">
    <property type="entry name" value="Mitofusin_fam"/>
</dbReference>
<keyword evidence="5 7" id="KW-0472">Membrane</keyword>
<proteinExistence type="predicted"/>
<feature type="region of interest" description="Disordered" evidence="6">
    <location>
        <begin position="1"/>
        <end position="45"/>
    </location>
</feature>
<dbReference type="AlphaFoldDB" id="A0A1A8XEP1"/>
<feature type="transmembrane region" description="Helical" evidence="7">
    <location>
        <begin position="393"/>
        <end position="412"/>
    </location>
</feature>
<evidence type="ECO:0000256" key="5">
    <source>
        <dbReference type="ARBA" id="ARBA00023136"/>
    </source>
</evidence>
<keyword evidence="4" id="KW-0342">GTP-binding</keyword>
<dbReference type="GO" id="GO:0005525">
    <property type="term" value="F:GTP binding"/>
    <property type="evidence" value="ECO:0007669"/>
    <property type="project" value="UniProtKB-KW"/>
</dbReference>
<evidence type="ECO:0000313" key="10">
    <source>
        <dbReference type="Proteomes" id="UP000078546"/>
    </source>
</evidence>
<dbReference type="EMBL" id="FLQV01003322">
    <property type="protein sequence ID" value="SBT02346.1"/>
    <property type="molecule type" value="Genomic_DNA"/>
</dbReference>
<gene>
    <name evidence="9" type="ORF">POVCU1_075850</name>
</gene>
<evidence type="ECO:0000259" key="8">
    <source>
        <dbReference type="Pfam" id="PF00350"/>
    </source>
</evidence>
<reference evidence="10" key="1">
    <citation type="submission" date="2016-05" db="EMBL/GenBank/DDBJ databases">
        <authorList>
            <person name="Naeem Raeece"/>
        </authorList>
    </citation>
    <scope>NUCLEOTIDE SEQUENCE [LARGE SCALE GENOMIC DNA]</scope>
</reference>
<evidence type="ECO:0000313" key="9">
    <source>
        <dbReference type="EMBL" id="SBT02346.1"/>
    </source>
</evidence>
<feature type="transmembrane region" description="Helical" evidence="7">
    <location>
        <begin position="449"/>
        <end position="467"/>
    </location>
</feature>
<feature type="domain" description="Dynamin N-terminal" evidence="8">
    <location>
        <begin position="115"/>
        <end position="271"/>
    </location>
</feature>
<dbReference type="GO" id="GO:0007005">
    <property type="term" value="P:mitochondrion organization"/>
    <property type="evidence" value="ECO:0007669"/>
    <property type="project" value="UniProtKB-ARBA"/>
</dbReference>
<sequence length="542" mass="63633">MQSMPSETTLNSENYKSKDSMNMCRNEKSTEYSDNSDISNNKEDYNEKKENFDKKICDNINDKLNIYDNIIGEIKELYNGNIVMNSKGVDKLNISNVAKGLFLNINKTISKKVRVLIIGNSSSGKSTFINWFLQENIQKTGYEFETNHFTLITSGNYFSEFNGDITIKTFDFLKHISSKNRNFKNYLSTKMYISKNMETKNIDFIDTPGLKDIMHKLDFDINSIIYDLSDYVDIILVFFDSSGKSLSNRLLLIIKEIYEKHMEKIIFVFSKIDEIKYEQDRIKLLCQTTQCLASKINIRNNIDLLPIYIYGAKNGRYLFECSRNDDDLCIVNRINDIIYEIKKLFFKKLEKDLYCLIHDCDCIIGKILDILKTDGERRVHKSTLKRERIKHTIIQIFLFIVFLFLLFTQLSVHSYYKNVLMSYVDISSNRFYKNYIINTGTVLNNWENAYVMINITLAFFFLLSGIMKKKFTKNIKTLHVTSKEILRVNGQRGRKGMKQNQREATQSRTKRSLLLFEQLTFAKFAKDRGKYLAKTFYELNQN</sequence>
<keyword evidence="7" id="KW-1133">Transmembrane helix</keyword>
<keyword evidence="2" id="KW-0547">Nucleotide-binding</keyword>
<accession>A0A1A8XEP1</accession>
<dbReference type="GO" id="GO:0003924">
    <property type="term" value="F:GTPase activity"/>
    <property type="evidence" value="ECO:0007669"/>
    <property type="project" value="InterPro"/>
</dbReference>
<evidence type="ECO:0000256" key="2">
    <source>
        <dbReference type="ARBA" id="ARBA00022741"/>
    </source>
</evidence>
<evidence type="ECO:0000256" key="7">
    <source>
        <dbReference type="SAM" id="Phobius"/>
    </source>
</evidence>
<evidence type="ECO:0000256" key="1">
    <source>
        <dbReference type="ARBA" id="ARBA00004370"/>
    </source>
</evidence>
<dbReference type="InterPro" id="IPR027417">
    <property type="entry name" value="P-loop_NTPase"/>
</dbReference>
<dbReference type="Proteomes" id="UP000078546">
    <property type="component" value="Unassembled WGS sequence"/>
</dbReference>
<dbReference type="PANTHER" id="PTHR10465">
    <property type="entry name" value="TRANSMEMBRANE GTPASE FZO1"/>
    <property type="match status" value="1"/>
</dbReference>
<dbReference type="GO" id="GO:0016020">
    <property type="term" value="C:membrane"/>
    <property type="evidence" value="ECO:0007669"/>
    <property type="project" value="UniProtKB-SubCell"/>
</dbReference>
<organism evidence="9 10">
    <name type="scientific">Plasmodium ovale curtisi</name>
    <dbReference type="NCBI Taxonomy" id="864141"/>
    <lineage>
        <taxon>Eukaryota</taxon>
        <taxon>Sar</taxon>
        <taxon>Alveolata</taxon>
        <taxon>Apicomplexa</taxon>
        <taxon>Aconoidasida</taxon>
        <taxon>Haemosporida</taxon>
        <taxon>Plasmodiidae</taxon>
        <taxon>Plasmodium</taxon>
        <taxon>Plasmodium (Plasmodium)</taxon>
    </lineage>
</organism>
<comment type="subcellular location">
    <subcellularLocation>
        <location evidence="1">Membrane</location>
    </subcellularLocation>
</comment>
<evidence type="ECO:0000256" key="6">
    <source>
        <dbReference type="SAM" id="MobiDB-lite"/>
    </source>
</evidence>
<keyword evidence="7" id="KW-0812">Transmembrane</keyword>
<dbReference type="SUPFAM" id="SSF52540">
    <property type="entry name" value="P-loop containing nucleoside triphosphate hydrolases"/>
    <property type="match status" value="1"/>
</dbReference>